<reference evidence="2" key="2">
    <citation type="submission" date="2021-04" db="EMBL/GenBank/DDBJ databases">
        <title>Genome-wide patterns of bracovirus chromosomal integration into multiple host tissues during parasitism.</title>
        <authorList>
            <person name="Chebbi M.A.C."/>
        </authorList>
    </citation>
    <scope>NUCLEOTIDE SEQUENCE</scope>
    <source>
        <tissue evidence="2">Whole body</tissue>
    </source>
</reference>
<name>A0A8J5V5N2_9HYME</name>
<keyword evidence="3" id="KW-1185">Reference proteome</keyword>
<organism evidence="2 3">
    <name type="scientific">Cotesia typhae</name>
    <dbReference type="NCBI Taxonomy" id="2053667"/>
    <lineage>
        <taxon>Eukaryota</taxon>
        <taxon>Metazoa</taxon>
        <taxon>Ecdysozoa</taxon>
        <taxon>Arthropoda</taxon>
        <taxon>Hexapoda</taxon>
        <taxon>Insecta</taxon>
        <taxon>Pterygota</taxon>
        <taxon>Neoptera</taxon>
        <taxon>Endopterygota</taxon>
        <taxon>Hymenoptera</taxon>
        <taxon>Apocrita</taxon>
        <taxon>Ichneumonoidea</taxon>
        <taxon>Braconidae</taxon>
        <taxon>Microgastrinae</taxon>
        <taxon>Cotesia</taxon>
    </lineage>
</organism>
<evidence type="ECO:0000256" key="1">
    <source>
        <dbReference type="SAM" id="MobiDB-lite"/>
    </source>
</evidence>
<evidence type="ECO:0000313" key="3">
    <source>
        <dbReference type="Proteomes" id="UP000729913"/>
    </source>
</evidence>
<feature type="region of interest" description="Disordered" evidence="1">
    <location>
        <begin position="33"/>
        <end position="56"/>
    </location>
</feature>
<evidence type="ECO:0000313" key="2">
    <source>
        <dbReference type="EMBL" id="KAG8034504.1"/>
    </source>
</evidence>
<dbReference type="EMBL" id="JAAOIC020000067">
    <property type="protein sequence ID" value="KAG8034504.1"/>
    <property type="molecule type" value="Genomic_DNA"/>
</dbReference>
<proteinExistence type="predicted"/>
<comment type="caution">
    <text evidence="2">The sequence shown here is derived from an EMBL/GenBank/DDBJ whole genome shotgun (WGS) entry which is preliminary data.</text>
</comment>
<gene>
    <name evidence="2" type="ORF">G9C98_007580</name>
</gene>
<accession>A0A8J5V5N2</accession>
<dbReference type="AlphaFoldDB" id="A0A8J5V5N2"/>
<sequence length="81" mass="9590">MLHIMQGVNTPKKQKFTNAYSTTEFVLRVAKMRRQKSQRIPPKSHNIRHKKSEQQAQKLQSKHRFAELHVQCIERFKCASS</sequence>
<protein>
    <submittedName>
        <fullName evidence="2">Uncharacterized protein</fullName>
    </submittedName>
</protein>
<reference evidence="2" key="1">
    <citation type="submission" date="2020-03" db="EMBL/GenBank/DDBJ databases">
        <authorList>
            <person name="Chebbi M.A."/>
            <person name="Drezen J.M."/>
        </authorList>
    </citation>
    <scope>NUCLEOTIDE SEQUENCE</scope>
    <source>
        <tissue evidence="2">Whole body</tissue>
    </source>
</reference>
<dbReference type="Proteomes" id="UP000729913">
    <property type="component" value="Unassembled WGS sequence"/>
</dbReference>